<dbReference type="InterPro" id="IPR001387">
    <property type="entry name" value="Cro/C1-type_HTH"/>
</dbReference>
<dbReference type="Proteomes" id="UP000018461">
    <property type="component" value="Unassembled WGS sequence"/>
</dbReference>
<sequence length="136" mass="15722">MNFGEKIKNYRMENDYTQDEFAKLIGVSKRTLLLYEQGKRFPKQKEVYEKIAELMNCDYNFLMGEEDLFLEEVSNRYGTGEVAKVRALAEGVSSMFAGGTLPEEDIESAFQAITQAYWKAKDMNKKFGKRKNDKGE</sequence>
<accession>G9WQB5</accession>
<organism evidence="3 4">
    <name type="scientific">Oribacterium parvum ACB1</name>
    <dbReference type="NCBI Taxonomy" id="796943"/>
    <lineage>
        <taxon>Bacteria</taxon>
        <taxon>Bacillati</taxon>
        <taxon>Bacillota</taxon>
        <taxon>Clostridia</taxon>
        <taxon>Lachnospirales</taxon>
        <taxon>Lachnospiraceae</taxon>
        <taxon>Oribacterium</taxon>
    </lineage>
</organism>
<name>G9WQB5_9FIRM</name>
<evidence type="ECO:0000256" key="1">
    <source>
        <dbReference type="ARBA" id="ARBA00023125"/>
    </source>
</evidence>
<dbReference type="CDD" id="cd00093">
    <property type="entry name" value="HTH_XRE"/>
    <property type="match status" value="1"/>
</dbReference>
<dbReference type="PANTHER" id="PTHR46558">
    <property type="entry name" value="TRACRIPTIONAL REGULATORY PROTEIN-RELATED-RELATED"/>
    <property type="match status" value="1"/>
</dbReference>
<reference evidence="3" key="1">
    <citation type="submission" date="2011-08" db="EMBL/GenBank/DDBJ databases">
        <authorList>
            <consortium name="The Broad Institute Genome Sequencing Platform"/>
            <person name="Earl A."/>
            <person name="Ward D."/>
            <person name="Feldgarden M."/>
            <person name="Gevers D."/>
            <person name="Sizova M."/>
            <person name="Hazen A."/>
            <person name="Epstein S."/>
            <person name="Young S.K."/>
            <person name="Zeng Q."/>
            <person name="Gargeya S."/>
            <person name="Fitzgerald M."/>
            <person name="Haas B."/>
            <person name="Abouelleil A."/>
            <person name="Alvarado L."/>
            <person name="Arachchi H.M."/>
            <person name="Berlin A."/>
            <person name="Brown A."/>
            <person name="Chapman S.B."/>
            <person name="Chen Z."/>
            <person name="Dunbar C."/>
            <person name="Freedman E."/>
            <person name="Gearin G."/>
            <person name="Gellesch M."/>
            <person name="Goldberg J."/>
            <person name="Griggs A."/>
            <person name="Gujja S."/>
            <person name="Heiman D."/>
            <person name="Howarth C."/>
            <person name="Larson L."/>
            <person name="Lui A."/>
            <person name="MacDonald P.J.P."/>
            <person name="Montmayeur A."/>
            <person name="Murphy C."/>
            <person name="Neiman D."/>
            <person name="Pearson M."/>
            <person name="Priest M."/>
            <person name="Roberts A."/>
            <person name="Saif S."/>
            <person name="Shea T."/>
            <person name="Shenoy N."/>
            <person name="Sisk P."/>
            <person name="Stolte C."/>
            <person name="Sykes S."/>
            <person name="Wortman J."/>
            <person name="Nusbaum C."/>
            <person name="Birren B."/>
        </authorList>
    </citation>
    <scope>NUCLEOTIDE SEQUENCE [LARGE SCALE GENOMIC DNA]</scope>
    <source>
        <strain evidence="3">ACB1</strain>
    </source>
</reference>
<evidence type="ECO:0000313" key="4">
    <source>
        <dbReference type="Proteomes" id="UP000018461"/>
    </source>
</evidence>
<feature type="domain" description="HTH cro/C1-type" evidence="2">
    <location>
        <begin position="7"/>
        <end position="62"/>
    </location>
</feature>
<dbReference type="STRING" id="796943.HMPREF9625_01548"/>
<dbReference type="RefSeq" id="WP_009535393.1">
    <property type="nucleotide sequence ID" value="NZ_KE148312.1"/>
</dbReference>
<dbReference type="PROSITE" id="PS50943">
    <property type="entry name" value="HTH_CROC1"/>
    <property type="match status" value="1"/>
</dbReference>
<proteinExistence type="predicted"/>
<protein>
    <recommendedName>
        <fullName evidence="2">HTH cro/C1-type domain-containing protein</fullName>
    </recommendedName>
</protein>
<dbReference type="Gene3D" id="1.10.260.40">
    <property type="entry name" value="lambda repressor-like DNA-binding domains"/>
    <property type="match status" value="1"/>
</dbReference>
<dbReference type="AlphaFoldDB" id="G9WQB5"/>
<dbReference type="InterPro" id="IPR010982">
    <property type="entry name" value="Lambda_DNA-bd_dom_sf"/>
</dbReference>
<gene>
    <name evidence="3" type="ORF">HMPREF9625_01548</name>
</gene>
<dbReference type="GO" id="GO:0003677">
    <property type="term" value="F:DNA binding"/>
    <property type="evidence" value="ECO:0007669"/>
    <property type="project" value="UniProtKB-KW"/>
</dbReference>
<keyword evidence="4" id="KW-1185">Reference proteome</keyword>
<dbReference type="PATRIC" id="fig|796943.3.peg.2010"/>
<comment type="caution">
    <text evidence="3">The sequence shown here is derived from an EMBL/GenBank/DDBJ whole genome shotgun (WGS) entry which is preliminary data.</text>
</comment>
<dbReference type="SUPFAM" id="SSF47413">
    <property type="entry name" value="lambda repressor-like DNA-binding domains"/>
    <property type="match status" value="1"/>
</dbReference>
<evidence type="ECO:0000313" key="3">
    <source>
        <dbReference type="EMBL" id="EHL09575.1"/>
    </source>
</evidence>
<dbReference type="Pfam" id="PF12844">
    <property type="entry name" value="HTH_19"/>
    <property type="match status" value="1"/>
</dbReference>
<dbReference type="HOGENOM" id="CLU_066192_4_0_9"/>
<dbReference type="EMBL" id="AFZC02000002">
    <property type="protein sequence ID" value="EHL09575.1"/>
    <property type="molecule type" value="Genomic_DNA"/>
</dbReference>
<dbReference type="SMART" id="SM00530">
    <property type="entry name" value="HTH_XRE"/>
    <property type="match status" value="1"/>
</dbReference>
<dbReference type="PANTHER" id="PTHR46558:SF11">
    <property type="entry name" value="HTH-TYPE TRANSCRIPTIONAL REGULATOR XRE"/>
    <property type="match status" value="1"/>
</dbReference>
<evidence type="ECO:0000259" key="2">
    <source>
        <dbReference type="PROSITE" id="PS50943"/>
    </source>
</evidence>
<keyword evidence="1" id="KW-0238">DNA-binding</keyword>
<reference evidence="3" key="2">
    <citation type="submission" date="2013-03" db="EMBL/GenBank/DDBJ databases">
        <title>The Genome Sequence of Oribacterium sp. ACB1.</title>
        <authorList>
            <consortium name="The Broad Institute Genomics Platform"/>
            <consortium name="The Broad Institute Genome Sequencing Center for Infectious Disease"/>
            <person name="Earl A."/>
            <person name="Ward D."/>
            <person name="Feldgarden M."/>
            <person name="Gevers D."/>
            <person name="Sizova M."/>
            <person name="Hazen A."/>
            <person name="Epstein S."/>
            <person name="Walker B."/>
            <person name="Young S."/>
            <person name="Zeng Q."/>
            <person name="Gargeya S."/>
            <person name="Fitzgerald M."/>
            <person name="Haas B."/>
            <person name="Abouelleil A."/>
            <person name="Allen A.W."/>
            <person name="Alvarado L."/>
            <person name="Arachchi H.M."/>
            <person name="Berlin A.M."/>
            <person name="Chapman S.B."/>
            <person name="Gainer-Dewar J."/>
            <person name="Goldberg J."/>
            <person name="Griggs A."/>
            <person name="Gujja S."/>
            <person name="Hansen M."/>
            <person name="Howarth C."/>
            <person name="Imamovic A."/>
            <person name="Ireland A."/>
            <person name="Larimer J."/>
            <person name="McCowan C."/>
            <person name="Murphy C."/>
            <person name="Pearson M."/>
            <person name="Poon T.W."/>
            <person name="Priest M."/>
            <person name="Roberts A."/>
            <person name="Saif S."/>
            <person name="Shea T."/>
            <person name="Sisk P."/>
            <person name="Sykes S."/>
            <person name="Wortman J."/>
            <person name="Nusbaum C."/>
            <person name="Birren B."/>
        </authorList>
    </citation>
    <scope>NUCLEOTIDE SEQUENCE [LARGE SCALE GENOMIC DNA]</scope>
    <source>
        <strain evidence="3">ACB1</strain>
    </source>
</reference>